<dbReference type="PROSITE" id="PS50977">
    <property type="entry name" value="HTH_TETR_2"/>
    <property type="match status" value="1"/>
</dbReference>
<name>A0A7W3PFF5_9MICO</name>
<organism evidence="7 8">
    <name type="scientific">Promicromonospora sukumoe</name>
    <dbReference type="NCBI Taxonomy" id="88382"/>
    <lineage>
        <taxon>Bacteria</taxon>
        <taxon>Bacillati</taxon>
        <taxon>Actinomycetota</taxon>
        <taxon>Actinomycetes</taxon>
        <taxon>Micrococcales</taxon>
        <taxon>Promicromonosporaceae</taxon>
        <taxon>Promicromonospora</taxon>
    </lineage>
</organism>
<dbReference type="Proteomes" id="UP000540568">
    <property type="component" value="Unassembled WGS sequence"/>
</dbReference>
<evidence type="ECO:0000256" key="2">
    <source>
        <dbReference type="ARBA" id="ARBA00023125"/>
    </source>
</evidence>
<dbReference type="InterPro" id="IPR009057">
    <property type="entry name" value="Homeodomain-like_sf"/>
</dbReference>
<dbReference type="AlphaFoldDB" id="A0A7W3PFF5"/>
<dbReference type="Pfam" id="PF21993">
    <property type="entry name" value="TetR_C_13_2"/>
    <property type="match status" value="1"/>
</dbReference>
<protein>
    <submittedName>
        <fullName evidence="7">AcrR family transcriptional regulator</fullName>
    </submittedName>
</protein>
<dbReference type="RefSeq" id="WP_182618844.1">
    <property type="nucleotide sequence ID" value="NZ_BAAATF010000011.1"/>
</dbReference>
<keyword evidence="3" id="KW-0804">Transcription</keyword>
<dbReference type="PANTHER" id="PTHR47506">
    <property type="entry name" value="TRANSCRIPTIONAL REGULATORY PROTEIN"/>
    <property type="match status" value="1"/>
</dbReference>
<feature type="region of interest" description="Disordered" evidence="5">
    <location>
        <begin position="182"/>
        <end position="206"/>
    </location>
</feature>
<keyword evidence="1" id="KW-0805">Transcription regulation</keyword>
<dbReference type="PRINTS" id="PR00455">
    <property type="entry name" value="HTHTETR"/>
</dbReference>
<evidence type="ECO:0000256" key="5">
    <source>
        <dbReference type="SAM" id="MobiDB-lite"/>
    </source>
</evidence>
<evidence type="ECO:0000256" key="3">
    <source>
        <dbReference type="ARBA" id="ARBA00023163"/>
    </source>
</evidence>
<dbReference type="InterPro" id="IPR036271">
    <property type="entry name" value="Tet_transcr_reg_TetR-rel_C_sf"/>
</dbReference>
<feature type="domain" description="HTH tetR-type" evidence="6">
    <location>
        <begin position="5"/>
        <end position="65"/>
    </location>
</feature>
<proteinExistence type="predicted"/>
<evidence type="ECO:0000259" key="6">
    <source>
        <dbReference type="PROSITE" id="PS50977"/>
    </source>
</evidence>
<reference evidence="7 8" key="1">
    <citation type="submission" date="2020-07" db="EMBL/GenBank/DDBJ databases">
        <title>Sequencing the genomes of 1000 actinobacteria strains.</title>
        <authorList>
            <person name="Klenk H.-P."/>
        </authorList>
    </citation>
    <scope>NUCLEOTIDE SEQUENCE [LARGE SCALE GENOMIC DNA]</scope>
    <source>
        <strain evidence="7 8">DSM 44121</strain>
    </source>
</reference>
<evidence type="ECO:0000256" key="1">
    <source>
        <dbReference type="ARBA" id="ARBA00023015"/>
    </source>
</evidence>
<dbReference type="EMBL" id="JACGWV010000002">
    <property type="protein sequence ID" value="MBA8809577.1"/>
    <property type="molecule type" value="Genomic_DNA"/>
</dbReference>
<feature type="DNA-binding region" description="H-T-H motif" evidence="4">
    <location>
        <begin position="28"/>
        <end position="47"/>
    </location>
</feature>
<gene>
    <name evidence="7" type="ORF">FHX71_003553</name>
</gene>
<evidence type="ECO:0000313" key="7">
    <source>
        <dbReference type="EMBL" id="MBA8809577.1"/>
    </source>
</evidence>
<evidence type="ECO:0000256" key="4">
    <source>
        <dbReference type="PROSITE-ProRule" id="PRU00335"/>
    </source>
</evidence>
<keyword evidence="8" id="KW-1185">Reference proteome</keyword>
<dbReference type="InterPro" id="IPR054156">
    <property type="entry name" value="YxaF_TetR_C"/>
</dbReference>
<keyword evidence="2 4" id="KW-0238">DNA-binding</keyword>
<feature type="compositionally biased region" description="Polar residues" evidence="5">
    <location>
        <begin position="196"/>
        <end position="206"/>
    </location>
</feature>
<evidence type="ECO:0000313" key="8">
    <source>
        <dbReference type="Proteomes" id="UP000540568"/>
    </source>
</evidence>
<accession>A0A7W3PFF5</accession>
<dbReference type="SUPFAM" id="SSF48498">
    <property type="entry name" value="Tetracyclin repressor-like, C-terminal domain"/>
    <property type="match status" value="1"/>
</dbReference>
<dbReference type="SUPFAM" id="SSF46689">
    <property type="entry name" value="Homeodomain-like"/>
    <property type="match status" value="1"/>
</dbReference>
<dbReference type="PANTHER" id="PTHR47506:SF3">
    <property type="entry name" value="HTH-TYPE TRANSCRIPTIONAL REGULATOR LMRA"/>
    <property type="match status" value="1"/>
</dbReference>
<dbReference type="Gene3D" id="1.10.357.10">
    <property type="entry name" value="Tetracycline Repressor, domain 2"/>
    <property type="match status" value="1"/>
</dbReference>
<dbReference type="Pfam" id="PF00440">
    <property type="entry name" value="TetR_N"/>
    <property type="match status" value="1"/>
</dbReference>
<dbReference type="InterPro" id="IPR001647">
    <property type="entry name" value="HTH_TetR"/>
</dbReference>
<sequence length="206" mass="21812">MSSATSARDRLVDAAQDLFAAQGVGPTSPRAVLAASGVGQGSLYHHFPTKHDLAVAAVGATVDDALARAMRTLDSDSPAVERLVAYLERPREALAGCKIGRLTADQAVMDDDGLHDVVTAYFVRLLRALTQIFRETDLPDDVARDRAHAALAIIQGGYVLARATRDPGALAAAVRGFVGLLDQGPQARNEPDRPSQHSTPTPKENP</sequence>
<dbReference type="GO" id="GO:0003677">
    <property type="term" value="F:DNA binding"/>
    <property type="evidence" value="ECO:0007669"/>
    <property type="project" value="UniProtKB-UniRule"/>
</dbReference>
<comment type="caution">
    <text evidence="7">The sequence shown here is derived from an EMBL/GenBank/DDBJ whole genome shotgun (WGS) entry which is preliminary data.</text>
</comment>